<proteinExistence type="predicted"/>
<dbReference type="CDD" id="cd17039">
    <property type="entry name" value="Ubl_ubiquitin_like"/>
    <property type="match status" value="1"/>
</dbReference>
<protein>
    <recommendedName>
        <fullName evidence="1">Ubiquitin-like domain-containing protein</fullName>
    </recommendedName>
</protein>
<dbReference type="EMBL" id="CAUJNA010003325">
    <property type="protein sequence ID" value="CAJ1399131.1"/>
    <property type="molecule type" value="Genomic_DNA"/>
</dbReference>
<sequence length="638" mass="71510">MLVTVRNSEPQHLLVDCGKTFEEAVRQHFARLGVQGVNAVLLTHGHADAILGLDSLREVQLAREPPSQWKLKAKTPIIATNDTVKEVWSHFHYLLPENSGEPTLRRRTSCSRSVSGLSPMRVTDFQNFQAIPGLQVQTVPVLHGGTYESSGFRFGARGEFVYLSATRPVQFESAMEHRIDVRVTTLSGRELLFTLDAHDSVASLRFAAARQLGVEAWQLRLVKSGEVLGGYLLDLLEGESCLDLMAITVQKNPEVQRRSRTMFEALRSRYFRQRKMNLFCVECQYLSGAKFLERFKEPILSGDVLFQIQEYSLLELAVDNMSSQDADAAVKLMSAGGACVNAPSRGRWTPLLTACCRGLARAAASLRARGARETNHELPAALKFFEACVEHRAEPREEDVDLAKLCVELRDLEISKLQERRPVARARLLLSRAATEMALLAPGGSKLCKKDVVSRCAEGLSELGVDELSHGLWVGWPVAFLTFRTSEISEDPNTWDRGFVSARSRLLLYWRSLCKGPEVAPATVNYGDVETSSFYTNSMCYCELCFPECRPSGDGLWMEEYEVYKLQNRKWETARRNHRACRRGPVPGSGRISFSSRLAKKMPAAYRSFHVEQSLLGRKTKAKGAILREELEMEVLGL</sequence>
<dbReference type="SUPFAM" id="SSF56281">
    <property type="entry name" value="Metallo-hydrolase/oxidoreductase"/>
    <property type="match status" value="1"/>
</dbReference>
<keyword evidence="3" id="KW-1185">Reference proteome</keyword>
<dbReference type="InterPro" id="IPR000626">
    <property type="entry name" value="Ubiquitin-like_dom"/>
</dbReference>
<feature type="domain" description="Ubiquitin-like" evidence="1">
    <location>
        <begin position="179"/>
        <end position="228"/>
    </location>
</feature>
<dbReference type="PANTHER" id="PTHR42663:SF6">
    <property type="entry name" value="HYDROLASE C777.06C-RELATED"/>
    <property type="match status" value="1"/>
</dbReference>
<gene>
    <name evidence="2" type="ORF">EVOR1521_LOCUS22720</name>
</gene>
<name>A0AA36J4M6_9DINO</name>
<dbReference type="Proteomes" id="UP001178507">
    <property type="component" value="Unassembled WGS sequence"/>
</dbReference>
<dbReference type="InterPro" id="IPR001279">
    <property type="entry name" value="Metallo-B-lactamas"/>
</dbReference>
<comment type="caution">
    <text evidence="2">The sequence shown here is derived from an EMBL/GenBank/DDBJ whole genome shotgun (WGS) entry which is preliminary data.</text>
</comment>
<dbReference type="SUPFAM" id="SSF54236">
    <property type="entry name" value="Ubiquitin-like"/>
    <property type="match status" value="1"/>
</dbReference>
<organism evidence="2 3">
    <name type="scientific">Effrenium voratum</name>
    <dbReference type="NCBI Taxonomy" id="2562239"/>
    <lineage>
        <taxon>Eukaryota</taxon>
        <taxon>Sar</taxon>
        <taxon>Alveolata</taxon>
        <taxon>Dinophyceae</taxon>
        <taxon>Suessiales</taxon>
        <taxon>Symbiodiniaceae</taxon>
        <taxon>Effrenium</taxon>
    </lineage>
</organism>
<dbReference type="InterPro" id="IPR036866">
    <property type="entry name" value="RibonucZ/Hydroxyglut_hydro"/>
</dbReference>
<dbReference type="InterPro" id="IPR029071">
    <property type="entry name" value="Ubiquitin-like_domsf"/>
</dbReference>
<evidence type="ECO:0000259" key="1">
    <source>
        <dbReference type="PROSITE" id="PS50053"/>
    </source>
</evidence>
<evidence type="ECO:0000313" key="2">
    <source>
        <dbReference type="EMBL" id="CAJ1399131.1"/>
    </source>
</evidence>
<dbReference type="Gene3D" id="3.60.15.10">
    <property type="entry name" value="Ribonuclease Z/Hydroxyacylglutathione hydrolase-like"/>
    <property type="match status" value="1"/>
</dbReference>
<dbReference type="PROSITE" id="PS50053">
    <property type="entry name" value="UBIQUITIN_2"/>
    <property type="match status" value="1"/>
</dbReference>
<dbReference type="AlphaFoldDB" id="A0AA36J4M6"/>
<dbReference type="PANTHER" id="PTHR42663">
    <property type="entry name" value="HYDROLASE C777.06C-RELATED-RELATED"/>
    <property type="match status" value="1"/>
</dbReference>
<evidence type="ECO:0000313" key="3">
    <source>
        <dbReference type="Proteomes" id="UP001178507"/>
    </source>
</evidence>
<dbReference type="Pfam" id="PF12706">
    <property type="entry name" value="Lactamase_B_2"/>
    <property type="match status" value="1"/>
</dbReference>
<accession>A0AA36J4M6</accession>
<reference evidence="2" key="1">
    <citation type="submission" date="2023-08" db="EMBL/GenBank/DDBJ databases">
        <authorList>
            <person name="Chen Y."/>
            <person name="Shah S."/>
            <person name="Dougan E. K."/>
            <person name="Thang M."/>
            <person name="Chan C."/>
        </authorList>
    </citation>
    <scope>NUCLEOTIDE SEQUENCE</scope>
</reference>